<organism evidence="12 13">
    <name type="scientific">Ophiocordyceps australis</name>
    <dbReference type="NCBI Taxonomy" id="1399860"/>
    <lineage>
        <taxon>Eukaryota</taxon>
        <taxon>Fungi</taxon>
        <taxon>Dikarya</taxon>
        <taxon>Ascomycota</taxon>
        <taxon>Pezizomycotina</taxon>
        <taxon>Sordariomycetes</taxon>
        <taxon>Hypocreomycetidae</taxon>
        <taxon>Hypocreales</taxon>
        <taxon>Ophiocordycipitaceae</taxon>
        <taxon>Ophiocordyceps</taxon>
    </lineage>
</organism>
<dbReference type="FunFam" id="3.90.1150.10:FF:000007">
    <property type="entry name" value="Glycine dehydrogenase (decarboxylating), mitochondrial"/>
    <property type="match status" value="1"/>
</dbReference>
<dbReference type="InterPro" id="IPR015421">
    <property type="entry name" value="PyrdxlP-dep_Trfase_major"/>
</dbReference>
<evidence type="ECO:0000313" key="12">
    <source>
        <dbReference type="EMBL" id="PHH61025.1"/>
    </source>
</evidence>
<feature type="domain" description="Glycine dehydrogenase C-terminal" evidence="11">
    <location>
        <begin position="866"/>
        <end position="987"/>
    </location>
</feature>
<dbReference type="EMBL" id="NJET01000119">
    <property type="protein sequence ID" value="PHH61025.1"/>
    <property type="molecule type" value="Genomic_DNA"/>
</dbReference>
<feature type="modified residue" description="N6-(pyridoxal phosphate)lysine" evidence="6">
    <location>
        <position position="785"/>
    </location>
</feature>
<dbReference type="GO" id="GO:0019464">
    <property type="term" value="P:glycine decarboxylation via glycine cleavage system"/>
    <property type="evidence" value="ECO:0007669"/>
    <property type="project" value="TreeGrafter"/>
</dbReference>
<comment type="subcellular location">
    <subcellularLocation>
        <location evidence="7">Mitochondrion</location>
    </subcellularLocation>
</comment>
<dbReference type="GO" id="GO:0030170">
    <property type="term" value="F:pyridoxal phosphate binding"/>
    <property type="evidence" value="ECO:0007669"/>
    <property type="project" value="TreeGrafter"/>
</dbReference>
<keyword evidence="8" id="KW-0175">Coiled coil</keyword>
<evidence type="ECO:0000259" key="10">
    <source>
        <dbReference type="Pfam" id="PF02347"/>
    </source>
</evidence>
<accession>A0A2C5XUT5</accession>
<dbReference type="InterPro" id="IPR015422">
    <property type="entry name" value="PyrdxlP-dep_Trfase_small"/>
</dbReference>
<gene>
    <name evidence="12" type="ORF">CDD81_847</name>
</gene>
<dbReference type="NCBIfam" id="TIGR00461">
    <property type="entry name" value="gcvP"/>
    <property type="match status" value="1"/>
</dbReference>
<dbReference type="InterPro" id="IPR003437">
    <property type="entry name" value="GcvP"/>
</dbReference>
<dbReference type="GO" id="GO:0005960">
    <property type="term" value="C:glycine cleavage complex"/>
    <property type="evidence" value="ECO:0007669"/>
    <property type="project" value="TreeGrafter"/>
</dbReference>
<dbReference type="SUPFAM" id="SSF53383">
    <property type="entry name" value="PLP-dependent transferases"/>
    <property type="match status" value="2"/>
</dbReference>
<dbReference type="STRING" id="1399860.A0A2C5XUT5"/>
<evidence type="ECO:0000256" key="2">
    <source>
        <dbReference type="ARBA" id="ARBA00010756"/>
    </source>
</evidence>
<dbReference type="AlphaFoldDB" id="A0A2C5XUT5"/>
<dbReference type="GO" id="GO:0005739">
    <property type="term" value="C:mitochondrion"/>
    <property type="evidence" value="ECO:0007669"/>
    <property type="project" value="UniProtKB-SubCell"/>
</dbReference>
<dbReference type="Proteomes" id="UP000226192">
    <property type="component" value="Unassembled WGS sequence"/>
</dbReference>
<evidence type="ECO:0000256" key="9">
    <source>
        <dbReference type="SAM" id="MobiDB-lite"/>
    </source>
</evidence>
<feature type="domain" description="Glycine cleavage system P-protein N-terminal" evidence="10">
    <location>
        <begin position="52"/>
        <end position="423"/>
    </location>
</feature>
<keyword evidence="7" id="KW-0496">Mitochondrion</keyword>
<dbReference type="PANTHER" id="PTHR11773:SF1">
    <property type="entry name" value="GLYCINE DEHYDROGENASE (DECARBOXYLATING), MITOCHONDRIAL"/>
    <property type="match status" value="1"/>
</dbReference>
<comment type="subunit">
    <text evidence="7">The glycine cleavage system is composed of four proteins: P, T, L and H.</text>
</comment>
<evidence type="ECO:0000256" key="1">
    <source>
        <dbReference type="ARBA" id="ARBA00001933"/>
    </source>
</evidence>
<evidence type="ECO:0000256" key="8">
    <source>
        <dbReference type="SAM" id="Coils"/>
    </source>
</evidence>
<evidence type="ECO:0000256" key="4">
    <source>
        <dbReference type="ARBA" id="ARBA00023002"/>
    </source>
</evidence>
<dbReference type="InterPro" id="IPR049316">
    <property type="entry name" value="GDC-P_C"/>
</dbReference>
<dbReference type="FunFam" id="3.40.640.10:FF:000224">
    <property type="entry name" value="Probable glycine dehydrogenase (decarboxylating) subunit 2"/>
    <property type="match status" value="1"/>
</dbReference>
<keyword evidence="4 7" id="KW-0560">Oxidoreductase</keyword>
<dbReference type="EC" id="1.4.4.2" evidence="7"/>
<proteinExistence type="inferred from homology"/>
<keyword evidence="7" id="KW-0809">Transit peptide</keyword>
<dbReference type="Gene3D" id="3.90.1150.10">
    <property type="entry name" value="Aspartate Aminotransferase, domain 1"/>
    <property type="match status" value="1"/>
</dbReference>
<evidence type="ECO:0000256" key="7">
    <source>
        <dbReference type="RuleBase" id="RU364056"/>
    </source>
</evidence>
<evidence type="ECO:0000256" key="6">
    <source>
        <dbReference type="PIRSR" id="PIRSR603437-50"/>
    </source>
</evidence>
<keyword evidence="3 6" id="KW-0663">Pyridoxal phosphate</keyword>
<comment type="cofactor">
    <cofactor evidence="1 6 7">
        <name>pyridoxal 5'-phosphate</name>
        <dbReference type="ChEBI" id="CHEBI:597326"/>
    </cofactor>
</comment>
<dbReference type="Pfam" id="PF21478">
    <property type="entry name" value="GcvP2_C"/>
    <property type="match status" value="1"/>
</dbReference>
<comment type="similarity">
    <text evidence="2 7">Belongs to the GcvP family.</text>
</comment>
<evidence type="ECO:0000259" key="11">
    <source>
        <dbReference type="Pfam" id="PF21478"/>
    </source>
</evidence>
<evidence type="ECO:0000256" key="3">
    <source>
        <dbReference type="ARBA" id="ARBA00022898"/>
    </source>
</evidence>
<evidence type="ECO:0000256" key="5">
    <source>
        <dbReference type="ARBA" id="ARBA00049026"/>
    </source>
</evidence>
<dbReference type="InterPro" id="IPR049315">
    <property type="entry name" value="GDC-P_N"/>
</dbReference>
<name>A0A2C5XUT5_9HYPO</name>
<feature type="region of interest" description="Disordered" evidence="9">
    <location>
        <begin position="1048"/>
        <end position="1071"/>
    </location>
</feature>
<dbReference type="GO" id="GO:0016594">
    <property type="term" value="F:glycine binding"/>
    <property type="evidence" value="ECO:0007669"/>
    <property type="project" value="TreeGrafter"/>
</dbReference>
<comment type="function">
    <text evidence="7">The glycine cleavage system catalyzes the degradation of glycine.</text>
</comment>
<dbReference type="InterPro" id="IPR020581">
    <property type="entry name" value="GDC_P"/>
</dbReference>
<dbReference type="FunFam" id="3.40.640.10:FF:000005">
    <property type="entry name" value="Glycine dehydrogenase (decarboxylating), mitochondrial"/>
    <property type="match status" value="1"/>
</dbReference>
<comment type="caution">
    <text evidence="12">The sequence shown here is derived from an EMBL/GenBank/DDBJ whole genome shotgun (WGS) entry which is preliminary data.</text>
</comment>
<sequence length="1071" mass="118575">MARFGTRGIRINRYADDDRHLNDEDFAATRTMGDKVKGRIESQVPWLNFSARHIGPRKEDIDEMLKAVGAKSMDDFINQVVPQDVRQARPWATVEDNAMSEKHLRYRFIGLSRRADPSTVWLNGHGYYPVETPAVIRRNLLENPGWYTSYTPYQAEISQGRLESLLNFQTMVSDLTGLPVANASLLDAGTAAAEAMAMSINCLSSEDLQKPNKTYLVDYGVYDSTYQVMRARAEGLDVTINRVDLGRAQGLAMLKEYNEGLVGVMVQYPDNLGGVVDYKEVASLVYQQGVLLSCATDLLALTVLRPPGEFGADIAFGNSQRFGVPLGLGGPHAAFFATREHYKRKMPGRMVGVSKDRLGNRALRLALQTREQHIRREKATSNVCTSQALPANMAAMYAVYHGPAQLRKMALAGIRWARMVQRAAVYYGIRVLSRTPQIDGWLISDTICFQLSNESACVRFRNSLYANDRIGISLMPKSAKVIVALPTIFEPHIFRRLVAAMKRAASDEKASEHRTGDSVAAHIWNEAFEEPLEAELKGIPDEFVRKSEFLTHPVFNSHHSETEMMRYMHHLQSKDLSLVHSMMPLGSCTMKLNSAAQMELLGTHMANIHPHSPADAASGYTEIVRELEEKLADMTGMDGVFMAPNSGAQGEFAGLITIRSFLKSSADTADRDICLIPVSAHGTNPASAQMAGMRVVPLKCEAATGNLDLQDLKDKLKEHENKVAAIMITYPSTFGVFEPNIRKICDMVHKSGGQVYMDGANMNAQIGITTPGGLGADVCHLNLHKTFCIPHGGGGPGVGPVCAKRHLQRHFPTTPYEFLPHAVGRDGPQLSPARPPITSAKYGSASILPITWSYLCTMGFAGLLKATQTALLNANYLLTRLKDHYPILYTNEHGRCAHEFIIDARPFKESAGIEVVDIAKRLQDYGFHAPTMSWPVANTLMIEPTESESKAELDRFVDAMVSIRQEIREVEEGKQPRKTNVLCMAPHTMADVILPSQWDRPYTRQTAAYPLDYLREKKFWPTVTRVDDAYGDSNFICSCPPVEDTTKPIQNTGAGKGGHDKGLTRPSLKKT</sequence>
<feature type="domain" description="Glycine cleavage system P-protein N-terminal" evidence="10">
    <location>
        <begin position="539"/>
        <end position="812"/>
    </location>
</feature>
<keyword evidence="13" id="KW-1185">Reference proteome</keyword>
<dbReference type="InterPro" id="IPR015424">
    <property type="entry name" value="PyrdxlP-dep_Trfase"/>
</dbReference>
<feature type="coiled-coil region" evidence="8">
    <location>
        <begin position="702"/>
        <end position="729"/>
    </location>
</feature>
<dbReference type="OrthoDB" id="6537869at2759"/>
<reference evidence="12 13" key="1">
    <citation type="submission" date="2017-06" db="EMBL/GenBank/DDBJ databases">
        <title>Ant-infecting Ophiocordyceps genomes reveal a high diversity of potential behavioral manipulation genes and a possible major role for enterotoxins.</title>
        <authorList>
            <person name="De Bekker C."/>
            <person name="Evans H.C."/>
            <person name="Brachmann A."/>
            <person name="Hughes D.P."/>
        </authorList>
    </citation>
    <scope>NUCLEOTIDE SEQUENCE [LARGE SCALE GENOMIC DNA]</scope>
    <source>
        <strain evidence="12 13">Map64</strain>
    </source>
</reference>
<evidence type="ECO:0000313" key="13">
    <source>
        <dbReference type="Proteomes" id="UP000226192"/>
    </source>
</evidence>
<dbReference type="GO" id="GO:0004375">
    <property type="term" value="F:glycine dehydrogenase (decarboxylating) activity"/>
    <property type="evidence" value="ECO:0007669"/>
    <property type="project" value="UniProtKB-UniRule"/>
</dbReference>
<protein>
    <recommendedName>
        <fullName evidence="7">Glycine cleavage system P protein</fullName>
        <ecNumber evidence="7">1.4.4.2</ecNumber>
    </recommendedName>
</protein>
<comment type="catalytic activity">
    <reaction evidence="5 7">
        <text>N(6)-[(R)-lipoyl]-L-lysyl-[glycine-cleavage complex H protein] + glycine + H(+) = N(6)-[(R)-S(8)-aminomethyldihydrolipoyl]-L-lysyl-[glycine-cleavage complex H protein] + CO2</text>
        <dbReference type="Rhea" id="RHEA:24304"/>
        <dbReference type="Rhea" id="RHEA-COMP:10494"/>
        <dbReference type="Rhea" id="RHEA-COMP:10495"/>
        <dbReference type="ChEBI" id="CHEBI:15378"/>
        <dbReference type="ChEBI" id="CHEBI:16526"/>
        <dbReference type="ChEBI" id="CHEBI:57305"/>
        <dbReference type="ChEBI" id="CHEBI:83099"/>
        <dbReference type="ChEBI" id="CHEBI:83143"/>
        <dbReference type="EC" id="1.4.4.2"/>
    </reaction>
</comment>
<dbReference type="PANTHER" id="PTHR11773">
    <property type="entry name" value="GLYCINE DEHYDROGENASE, DECARBOXYLATING"/>
    <property type="match status" value="1"/>
</dbReference>
<dbReference type="Pfam" id="PF02347">
    <property type="entry name" value="GDC-P"/>
    <property type="match status" value="2"/>
</dbReference>
<dbReference type="Gene3D" id="3.40.640.10">
    <property type="entry name" value="Type I PLP-dependent aspartate aminotransferase-like (Major domain)"/>
    <property type="match status" value="2"/>
</dbReference>